<feature type="transmembrane region" description="Helical" evidence="1">
    <location>
        <begin position="154"/>
        <end position="174"/>
    </location>
</feature>
<evidence type="ECO:0000313" key="2">
    <source>
        <dbReference type="EMBL" id="GAA0391770.1"/>
    </source>
</evidence>
<evidence type="ECO:0000256" key="1">
    <source>
        <dbReference type="SAM" id="Phobius"/>
    </source>
</evidence>
<sequence length="398" mass="42444">MELSLTDTTRMLVDGFGAIGALAVALVLWRRARRSTVQNVLLLVFGLSGLFYAFRALVRATGFEVFGALTLVLACALPLSALLLAEILLRRHAPLWIKITIGGGTLLGIFAALLAGSGIDKAFSLAIYVPCALLLVLGLIVFRRRDSLSPMENTTLNSYGRALLATGLLAVTDFGIGSPFGLSALGMLGLAYAAAAGANAPKGWLDTIKELSLAFATALILSGALLWLHRPDTWLDAASVLVVTLAALLALSVLLRLRSGGNDQQRRLFDQALANARTDTLPHFINDASRVTPLEGLILIQGDDLKDYDPALLPQAFEGRAVMHLSSLWGAHERADAREQLRDLLLRHNSTHAILIGDQPLQIGLVALGGSAMLDEDERAMALFQKMAALIVQNTGAA</sequence>
<dbReference type="RefSeq" id="WP_167176944.1">
    <property type="nucleotide sequence ID" value="NZ_BAAAEJ010000007.1"/>
</dbReference>
<keyword evidence="1" id="KW-0812">Transmembrane</keyword>
<comment type="caution">
    <text evidence="2">The sequence shown here is derived from an EMBL/GenBank/DDBJ whole genome shotgun (WGS) entry which is preliminary data.</text>
</comment>
<feature type="transmembrane region" description="Helical" evidence="1">
    <location>
        <begin position="36"/>
        <end position="54"/>
    </location>
</feature>
<protein>
    <recommendedName>
        <fullName evidence="4">GGDEF domain-containing protein</fullName>
    </recommendedName>
</protein>
<reference evidence="3" key="1">
    <citation type="journal article" date="2019" name="Int. J. Syst. Evol. Microbiol.">
        <title>The Global Catalogue of Microorganisms (GCM) 10K type strain sequencing project: providing services to taxonomists for standard genome sequencing and annotation.</title>
        <authorList>
            <consortium name="The Broad Institute Genomics Platform"/>
            <consortium name="The Broad Institute Genome Sequencing Center for Infectious Disease"/>
            <person name="Wu L."/>
            <person name="Ma J."/>
        </authorList>
    </citation>
    <scope>NUCLEOTIDE SEQUENCE [LARGE SCALE GENOMIC DNA]</scope>
    <source>
        <strain evidence="3">JCM 13476</strain>
    </source>
</reference>
<feature type="transmembrane region" description="Helical" evidence="1">
    <location>
        <begin position="95"/>
        <end position="116"/>
    </location>
</feature>
<feature type="transmembrane region" description="Helical" evidence="1">
    <location>
        <begin position="122"/>
        <end position="142"/>
    </location>
</feature>
<name>A0ABP3I6L4_9CAUL</name>
<accession>A0ABP3I6L4</accession>
<keyword evidence="1" id="KW-1133">Transmembrane helix</keyword>
<keyword evidence="3" id="KW-1185">Reference proteome</keyword>
<keyword evidence="1" id="KW-0472">Membrane</keyword>
<feature type="transmembrane region" description="Helical" evidence="1">
    <location>
        <begin position="180"/>
        <end position="199"/>
    </location>
</feature>
<dbReference type="Proteomes" id="UP001500791">
    <property type="component" value="Unassembled WGS sequence"/>
</dbReference>
<evidence type="ECO:0008006" key="4">
    <source>
        <dbReference type="Google" id="ProtNLM"/>
    </source>
</evidence>
<dbReference type="EMBL" id="BAAAEJ010000007">
    <property type="protein sequence ID" value="GAA0391770.1"/>
    <property type="molecule type" value="Genomic_DNA"/>
</dbReference>
<feature type="transmembrane region" description="Helical" evidence="1">
    <location>
        <begin position="211"/>
        <end position="228"/>
    </location>
</feature>
<proteinExistence type="predicted"/>
<evidence type="ECO:0000313" key="3">
    <source>
        <dbReference type="Proteomes" id="UP001500791"/>
    </source>
</evidence>
<organism evidence="2 3">
    <name type="scientific">Brevundimonas terrae</name>
    <dbReference type="NCBI Taxonomy" id="363631"/>
    <lineage>
        <taxon>Bacteria</taxon>
        <taxon>Pseudomonadati</taxon>
        <taxon>Pseudomonadota</taxon>
        <taxon>Alphaproteobacteria</taxon>
        <taxon>Caulobacterales</taxon>
        <taxon>Caulobacteraceae</taxon>
        <taxon>Brevundimonas</taxon>
    </lineage>
</organism>
<feature type="transmembrane region" description="Helical" evidence="1">
    <location>
        <begin position="66"/>
        <end position="88"/>
    </location>
</feature>
<feature type="transmembrane region" description="Helical" evidence="1">
    <location>
        <begin position="234"/>
        <end position="257"/>
    </location>
</feature>
<feature type="transmembrane region" description="Helical" evidence="1">
    <location>
        <begin position="12"/>
        <end position="29"/>
    </location>
</feature>
<gene>
    <name evidence="2" type="ORF">GCM10009093_17950</name>
</gene>